<evidence type="ECO:0000313" key="5">
    <source>
        <dbReference type="Proteomes" id="UP001217838"/>
    </source>
</evidence>
<dbReference type="RefSeq" id="WP_271998441.1">
    <property type="nucleotide sequence ID" value="NZ_JAQNDN010000005.1"/>
</dbReference>
<dbReference type="EMBL" id="JAQNDN010000005">
    <property type="protein sequence ID" value="MDC0668879.1"/>
    <property type="molecule type" value="Genomic_DNA"/>
</dbReference>
<feature type="domain" description="SpoVR-like C-terminal" evidence="3">
    <location>
        <begin position="441"/>
        <end position="492"/>
    </location>
</feature>
<evidence type="ECO:0000259" key="3">
    <source>
        <dbReference type="Pfam" id="PF24755"/>
    </source>
</evidence>
<evidence type="ECO:0000313" key="4">
    <source>
        <dbReference type="EMBL" id="MDC0668879.1"/>
    </source>
</evidence>
<organism evidence="4 5">
    <name type="scientific">Nannocystis radixulma</name>
    <dbReference type="NCBI Taxonomy" id="2995305"/>
    <lineage>
        <taxon>Bacteria</taxon>
        <taxon>Pseudomonadati</taxon>
        <taxon>Myxococcota</taxon>
        <taxon>Polyangia</taxon>
        <taxon>Nannocystales</taxon>
        <taxon>Nannocystaceae</taxon>
        <taxon>Nannocystis</taxon>
    </lineage>
</organism>
<evidence type="ECO:0000256" key="1">
    <source>
        <dbReference type="SAM" id="MobiDB-lite"/>
    </source>
</evidence>
<dbReference type="Proteomes" id="UP001217838">
    <property type="component" value="Unassembled WGS sequence"/>
</dbReference>
<dbReference type="PANTHER" id="PTHR30029">
    <property type="entry name" value="STAGE V SPORULATION PROTEIN R"/>
    <property type="match status" value="1"/>
</dbReference>
<feature type="compositionally biased region" description="Basic and acidic residues" evidence="1">
    <location>
        <begin position="233"/>
        <end position="249"/>
    </location>
</feature>
<accession>A0ABT5B5T1</accession>
<name>A0ABT5B5T1_9BACT</name>
<dbReference type="PANTHER" id="PTHR30029:SF2">
    <property type="entry name" value="STAGE V SPORULATION PROTEIN R"/>
    <property type="match status" value="1"/>
</dbReference>
<dbReference type="InterPro" id="IPR057008">
    <property type="entry name" value="SpoVR-like_C"/>
</dbReference>
<feature type="region of interest" description="Disordered" evidence="1">
    <location>
        <begin position="228"/>
        <end position="249"/>
    </location>
</feature>
<proteinExistence type="predicted"/>
<keyword evidence="5" id="KW-1185">Reference proteome</keyword>
<evidence type="ECO:0000259" key="2">
    <source>
        <dbReference type="Pfam" id="PF04293"/>
    </source>
</evidence>
<dbReference type="Pfam" id="PF04293">
    <property type="entry name" value="SpoVR"/>
    <property type="match status" value="1"/>
</dbReference>
<dbReference type="Pfam" id="PF24755">
    <property type="entry name" value="SpoVR_C"/>
    <property type="match status" value="1"/>
</dbReference>
<dbReference type="InterPro" id="IPR007390">
    <property type="entry name" value="Spore_V_R"/>
</dbReference>
<feature type="region of interest" description="Disordered" evidence="1">
    <location>
        <begin position="181"/>
        <end position="211"/>
    </location>
</feature>
<feature type="domain" description="SpoVR protein-like N-terminal" evidence="2">
    <location>
        <begin position="15"/>
        <end position="439"/>
    </location>
</feature>
<dbReference type="InterPro" id="IPR056174">
    <property type="entry name" value="SpoVR_N"/>
</dbReference>
<gene>
    <name evidence="4" type="ORF">POL58_14090</name>
</gene>
<feature type="compositionally biased region" description="Low complexity" evidence="1">
    <location>
        <begin position="186"/>
        <end position="195"/>
    </location>
</feature>
<sequence>MSQSLYSPSAQLPPALRDLQDEIKSYADEFGLDTFPVVFETIDYRHMCEIAAYGGFPVRYPHWRFGMEYDHMLKSHTYGLSKIYELVINTNPCYAYLLEGNSFVDQKLVMAHVYGHCDFFKNNYFFSHTDRRMIDGMANNAARVRRYMDRQGVSNVETFVDTCLSVDNLIDPWLPFRRKETRRAPEPAAAAPAAEGDAESSGPEPGRLHNTRSYLEGYINPPEFIAAQRAKKKQADEAQKRKNPPHPERDVLGFLMQYAPLEAWEADVLGIIREEAYYFLPQMQTKIMNEGWATYWHSRIMTTRALRDDELIDYADAASGVTAMGPGQLNPYKLGVELYRHIEDRWNTGRFGKEYDECTSLSQRAAWDKKLGLGRQKLYEVRRMHNDVTFLDEFFTEDFCREQKFFTYKENRRTGRLEIEGREFSKIKQQILQQLSNFGQPFIYVVDANYLNRSELLLGHRHEGIDLKMDYARDTLRNVERIWRRPVSILTVLDDKPKRIRFDGAEISMSDEPAAFRV</sequence>
<comment type="caution">
    <text evidence="4">The sequence shown here is derived from an EMBL/GenBank/DDBJ whole genome shotgun (WGS) entry which is preliminary data.</text>
</comment>
<protein>
    <submittedName>
        <fullName evidence="4">SpoVR family protein</fullName>
    </submittedName>
</protein>
<reference evidence="4 5" key="1">
    <citation type="submission" date="2022-11" db="EMBL/GenBank/DDBJ databases">
        <title>Minimal conservation of predation-associated metabolite biosynthetic gene clusters underscores biosynthetic potential of Myxococcota including descriptions for ten novel species: Archangium lansinium sp. nov., Myxococcus landrumus sp. nov., Nannocystis bai.</title>
        <authorList>
            <person name="Ahearne A."/>
            <person name="Stevens C."/>
            <person name="Dowd S."/>
        </authorList>
    </citation>
    <scope>NUCLEOTIDE SEQUENCE [LARGE SCALE GENOMIC DNA]</scope>
    <source>
        <strain evidence="4 5">NCELM</strain>
    </source>
</reference>